<dbReference type="InterPro" id="IPR029063">
    <property type="entry name" value="SAM-dependent_MTases_sf"/>
</dbReference>
<dbReference type="SUPFAM" id="SSF53335">
    <property type="entry name" value="S-adenosyl-L-methionine-dependent methyltransferases"/>
    <property type="match status" value="1"/>
</dbReference>
<keyword evidence="4" id="KW-0949">S-adenosyl-L-methionine</keyword>
<dbReference type="PRINTS" id="PR00508">
    <property type="entry name" value="S21N4MTFRASE"/>
</dbReference>
<evidence type="ECO:0000259" key="9">
    <source>
        <dbReference type="Pfam" id="PF01555"/>
    </source>
</evidence>
<dbReference type="InterPro" id="IPR001091">
    <property type="entry name" value="RM_Methyltransferase"/>
</dbReference>
<dbReference type="EC" id="2.1.1.-" evidence="8"/>
<evidence type="ECO:0000313" key="11">
    <source>
        <dbReference type="Proteomes" id="UP001597340"/>
    </source>
</evidence>
<evidence type="ECO:0000256" key="2">
    <source>
        <dbReference type="ARBA" id="ARBA00022603"/>
    </source>
</evidence>
<keyword evidence="6" id="KW-0238">DNA-binding</keyword>
<evidence type="ECO:0000256" key="3">
    <source>
        <dbReference type="ARBA" id="ARBA00022679"/>
    </source>
</evidence>
<evidence type="ECO:0000256" key="7">
    <source>
        <dbReference type="ARBA" id="ARBA00049120"/>
    </source>
</evidence>
<dbReference type="PROSITE" id="PS00093">
    <property type="entry name" value="N4_MTASE"/>
    <property type="match status" value="1"/>
</dbReference>
<keyword evidence="3" id="KW-0808">Transferase</keyword>
<comment type="catalytic activity">
    <reaction evidence="7">
        <text>a 2'-deoxycytidine in DNA + S-adenosyl-L-methionine = an N(4)-methyl-2'-deoxycytidine in DNA + S-adenosyl-L-homocysteine + H(+)</text>
        <dbReference type="Rhea" id="RHEA:16857"/>
        <dbReference type="Rhea" id="RHEA-COMP:11369"/>
        <dbReference type="Rhea" id="RHEA-COMP:13674"/>
        <dbReference type="ChEBI" id="CHEBI:15378"/>
        <dbReference type="ChEBI" id="CHEBI:57856"/>
        <dbReference type="ChEBI" id="CHEBI:59789"/>
        <dbReference type="ChEBI" id="CHEBI:85452"/>
        <dbReference type="ChEBI" id="CHEBI:137933"/>
        <dbReference type="EC" id="2.1.1.113"/>
    </reaction>
</comment>
<dbReference type="Pfam" id="PF01555">
    <property type="entry name" value="N6_N4_Mtase"/>
    <property type="match status" value="1"/>
</dbReference>
<evidence type="ECO:0000313" key="10">
    <source>
        <dbReference type="EMBL" id="MFD1461897.1"/>
    </source>
</evidence>
<dbReference type="InterPro" id="IPR002941">
    <property type="entry name" value="DNA_methylase_N4/N6"/>
</dbReference>
<accession>A0ABW4DB02</accession>
<sequence>MILQGNNIEVMPTLPAGSFHTCVTSPPYWGLRDYGLEPSYWPEVTYTPMPGLPSITVPEWTGCLGLEPTPEMYIAHIVLTFREVWRLLRSDATLWLNLGDTYAGSGKGAWKNKTAQKEVYVIEPGAALTKIPKVPSGLKNKDLVGIPWRAAFALQAEGWYLRMDNIWHKPNPMPESVTDRTAKAHEYVFQLNKSERYYFDHEVIKEPLAESSISRLAQDIENQRGSDRGNGGAKINGAMKAVGSGEARNKRSVWTVATANFSEAHYAVFPEELIEPCILSGSPPGGRVLDPFGGRATTMKVAYENNRQCTVIEMSAANVDIATRYTAIIQPSLF</sequence>
<dbReference type="Gene3D" id="3.40.50.150">
    <property type="entry name" value="Vaccinia Virus protein VP39"/>
    <property type="match status" value="1"/>
</dbReference>
<evidence type="ECO:0000256" key="5">
    <source>
        <dbReference type="ARBA" id="ARBA00022747"/>
    </source>
</evidence>
<feature type="domain" description="DNA methylase N-4/N-6" evidence="9">
    <location>
        <begin position="20"/>
        <end position="323"/>
    </location>
</feature>
<evidence type="ECO:0000256" key="4">
    <source>
        <dbReference type="ARBA" id="ARBA00022691"/>
    </source>
</evidence>
<evidence type="ECO:0000256" key="8">
    <source>
        <dbReference type="RuleBase" id="RU362026"/>
    </source>
</evidence>
<protein>
    <recommendedName>
        <fullName evidence="8">Methyltransferase</fullName>
        <ecNumber evidence="8">2.1.1.-</ecNumber>
    </recommendedName>
</protein>
<keyword evidence="5" id="KW-0680">Restriction system</keyword>
<dbReference type="RefSeq" id="WP_229525279.1">
    <property type="nucleotide sequence ID" value="NZ_JAFFQR010000095.1"/>
</dbReference>
<evidence type="ECO:0000256" key="6">
    <source>
        <dbReference type="ARBA" id="ARBA00023125"/>
    </source>
</evidence>
<evidence type="ECO:0000256" key="1">
    <source>
        <dbReference type="ARBA" id="ARBA00010203"/>
    </source>
</evidence>
<dbReference type="EMBL" id="JBHTNZ010000011">
    <property type="protein sequence ID" value="MFD1461897.1"/>
    <property type="molecule type" value="Genomic_DNA"/>
</dbReference>
<comment type="caution">
    <text evidence="10">The sequence shown here is derived from an EMBL/GenBank/DDBJ whole genome shotgun (WGS) entry which is preliminary data.</text>
</comment>
<dbReference type="InterPro" id="IPR017985">
    <property type="entry name" value="MeTrfase_CN4_CS"/>
</dbReference>
<keyword evidence="2" id="KW-0489">Methyltransferase</keyword>
<reference evidence="11" key="1">
    <citation type="journal article" date="2019" name="Int. J. Syst. Evol. Microbiol.">
        <title>The Global Catalogue of Microorganisms (GCM) 10K type strain sequencing project: providing services to taxonomists for standard genome sequencing and annotation.</title>
        <authorList>
            <consortium name="The Broad Institute Genomics Platform"/>
            <consortium name="The Broad Institute Genome Sequencing Center for Infectious Disease"/>
            <person name="Wu L."/>
            <person name="Ma J."/>
        </authorList>
    </citation>
    <scope>NUCLEOTIDE SEQUENCE [LARGE SCALE GENOMIC DNA]</scope>
    <source>
        <strain evidence="11">CCM 9147</strain>
    </source>
</reference>
<proteinExistence type="inferred from homology"/>
<gene>
    <name evidence="10" type="ORF">ACFQ5D_10835</name>
</gene>
<comment type="similarity">
    <text evidence="1">Belongs to the N(4)/N(6)-methyltransferase family. N(4) subfamily.</text>
</comment>
<name>A0ABW4DB02_9BACL</name>
<organism evidence="10 11">
    <name type="scientific">Paenibacillus farraposensis</name>
    <dbReference type="NCBI Taxonomy" id="2807095"/>
    <lineage>
        <taxon>Bacteria</taxon>
        <taxon>Bacillati</taxon>
        <taxon>Bacillota</taxon>
        <taxon>Bacilli</taxon>
        <taxon>Bacillales</taxon>
        <taxon>Paenibacillaceae</taxon>
        <taxon>Paenibacillus</taxon>
    </lineage>
</organism>
<keyword evidence="11" id="KW-1185">Reference proteome</keyword>
<dbReference type="Proteomes" id="UP001597340">
    <property type="component" value="Unassembled WGS sequence"/>
</dbReference>